<dbReference type="GeneID" id="86891819"/>
<keyword evidence="2" id="KW-0732">Signal</keyword>
<dbReference type="PROSITE" id="PS51257">
    <property type="entry name" value="PROKAR_LIPOPROTEIN"/>
    <property type="match status" value="1"/>
</dbReference>
<sequence>MNKKRNFAKMALLSALLCGLASPTFVGCKDYDDDIKDLQEQIDANKSAATQELSKAISEQITALENKLNTAIADKADKGVIEGLQTDINNLKNLQSRVEKLESEAENYLKAGALDNYLQKGDIEGFLNEDALAKYLSDHNYLTSADLEGIPTETIIKGWITSELTEIQDLIDGINESLEGIDLPVLTEDVTTLKEQMEEMLKEDGTFAQLNAKIEAFENTISGILSPDGNTNISFIRSKALAADVVWGYGDIKESLSKGAVLSLGDAEFPVIINPTSVKTDKFQFALVTADGKEFPCTIGVLPTWEIKGDDAFASRAAEPEKVINKDIFTVSALCSSDTKVGDYKLALKATPKVENGKSVYSMYSFIVKVKNSDELTGISVDKKIKMYLGIEEDINEFATFAFKENGSLAFEDASSLLYKGQGYIMIDETDEFTKSCLANGNIDQQALYEGKILVNETVENVPMEIDGKSLKFVYYAMDWNGTKMVPAKFEAEFHTQMYSKDVTFADQKITIMQENGNTLDNALEFDAILGKVMTAKQLELWKTHATNLKGTVTDAKGTVVTGAEVVITGKTSFNITATSDVKPGNYNVTIKFEDDRTGEEGLFIITGKLTVDAFTITPNLADGYWVNNVLTIPGVFTNATTPFDLSVKMNDAFIITAPEGMTVTKEYALVREDITDEYIEIDGDKITWKKNLAKENLIGKELEFIVTVKNGSVVLAKETYKLKFVNPLSAKVEQNEVKHTLANDRNSTAKSTFDLNKLLSFKDVQTVTNELFGLSGDGSKEKPYASTGDFTSLAYDVYGLEKSNVKFEVIGENNTNLVLDEETGEVTWTNVTGAEFNGVTVNFKVTITHNYGTSTGNISVTIKEKEVK</sequence>
<accession>A0A7X6BHY0</accession>
<feature type="signal peptide" evidence="2">
    <location>
        <begin position="1"/>
        <end position="26"/>
    </location>
</feature>
<evidence type="ECO:0000313" key="6">
    <source>
        <dbReference type="Proteomes" id="UP001302374"/>
    </source>
</evidence>
<feature type="coiled-coil region" evidence="1">
    <location>
        <begin position="81"/>
        <end position="111"/>
    </location>
</feature>
<reference evidence="4 6" key="1">
    <citation type="submission" date="2019-09" db="EMBL/GenBank/DDBJ databases">
        <title>Butyricimonas paravirosa DSM 105722 (=214-4 = JCM 18677 = CCUG 65563).</title>
        <authorList>
            <person name="Le Roy T."/>
            <person name="Cani P.D."/>
        </authorList>
    </citation>
    <scope>NUCLEOTIDE SEQUENCE [LARGE SCALE GENOMIC DNA]</scope>
    <source>
        <strain evidence="4 6">DSM 105722</strain>
    </source>
</reference>
<reference evidence="3 5" key="2">
    <citation type="submission" date="2020-03" db="EMBL/GenBank/DDBJ databases">
        <title>Genomic Encyclopedia of Type Strains, Phase IV (KMG-IV): sequencing the most valuable type-strain genomes for metagenomic binning, comparative biology and taxonomic classification.</title>
        <authorList>
            <person name="Goeker M."/>
        </authorList>
    </citation>
    <scope>NUCLEOTIDE SEQUENCE [LARGE SCALE GENOMIC DNA]</scope>
    <source>
        <strain evidence="3 5">DSM 105722</strain>
    </source>
</reference>
<dbReference type="Proteomes" id="UP000576368">
    <property type="component" value="Unassembled WGS sequence"/>
</dbReference>
<evidence type="ECO:0000313" key="5">
    <source>
        <dbReference type="Proteomes" id="UP000576368"/>
    </source>
</evidence>
<organism evidence="3 5">
    <name type="scientific">Butyricimonas paravirosa</name>
    <dbReference type="NCBI Taxonomy" id="1472417"/>
    <lineage>
        <taxon>Bacteria</taxon>
        <taxon>Pseudomonadati</taxon>
        <taxon>Bacteroidota</taxon>
        <taxon>Bacteroidia</taxon>
        <taxon>Bacteroidales</taxon>
        <taxon>Odoribacteraceae</taxon>
        <taxon>Butyricimonas</taxon>
    </lineage>
</organism>
<protein>
    <submittedName>
        <fullName evidence="3">Uncharacterized protein</fullName>
    </submittedName>
</protein>
<name>A0A7X6BHY0_9BACT</name>
<evidence type="ECO:0000256" key="1">
    <source>
        <dbReference type="SAM" id="Coils"/>
    </source>
</evidence>
<dbReference type="EMBL" id="CP043839">
    <property type="protein sequence ID" value="WOF12749.1"/>
    <property type="molecule type" value="Genomic_DNA"/>
</dbReference>
<keyword evidence="1" id="KW-0175">Coiled coil</keyword>
<dbReference type="EMBL" id="JAATLI010000001">
    <property type="protein sequence ID" value="NJC16784.1"/>
    <property type="molecule type" value="Genomic_DNA"/>
</dbReference>
<evidence type="ECO:0000313" key="4">
    <source>
        <dbReference type="EMBL" id="WOF12749.1"/>
    </source>
</evidence>
<proteinExistence type="predicted"/>
<evidence type="ECO:0000256" key="2">
    <source>
        <dbReference type="SAM" id="SignalP"/>
    </source>
</evidence>
<keyword evidence="6" id="KW-1185">Reference proteome</keyword>
<dbReference type="Proteomes" id="UP001302374">
    <property type="component" value="Chromosome"/>
</dbReference>
<feature type="chain" id="PRO_5030811863" evidence="2">
    <location>
        <begin position="27"/>
        <end position="869"/>
    </location>
</feature>
<evidence type="ECO:0000313" key="3">
    <source>
        <dbReference type="EMBL" id="NJC16784.1"/>
    </source>
</evidence>
<dbReference type="RefSeq" id="WP_087421335.1">
    <property type="nucleotide sequence ID" value="NZ_BMPA01000029.1"/>
</dbReference>
<gene>
    <name evidence="4" type="ORF">F1644_10965</name>
    <name evidence="3" type="ORF">GGR15_000386</name>
</gene>
<dbReference type="AlphaFoldDB" id="A0A7X6BHY0"/>